<sequence>MPDDIEVPAWEAEFLFPLVNAAFNIEDVTLSDSLFLREDSIGALTLVYISSEDSVRLLELFEIPDQTFDIDLPGIPNTIPDFDFGGTIGLQDLGLEAGTIISIPPIDFPELQLPIDITDVFIEAEFESGFINFSLENGLPVTIKSGAAVILKNASDNSEVATLPVITDILPGQVYTLPTPVSLNNKIVEGNLMIELQNLSTNGASNVDVLPTDQLSLSFSIEDIAFREATLTVPAFNFDITDQTFEFELPNNAQITELVTNSGLLSLNVSYGNSLPITIEFEFPHIRNPNGILMPAIQLENSANTQVDFANTTADLTSNGLFNANSIVLNVNVSSPGSASPITIDFESRVTGAISLQNLSIHSVFGYLGYYQDLLEGFAEIDFFDQVSSGSISFNDPKVIVNISNELGVTVGFLDNQELYVRARNNRLFPGVEVNMRESLTDFIINGATSVGEKQQSQLVIGGANEPSFGEFISLLPKQVDYSFPIFIGTENVDYNQFVIDTSQVKGNIQIEMPLDLQSKDLTITDTLDFDIEIDTEYAEFIEGVLTNKVENYFPLEFLLQAYFMDSLYQRVDSVFLEKRLISPGELNSEGRVDTPFRINYEINVGKEKLENIKRARYIQPEFVLNTTSQERVKIFNNTVILYKLNGDFQVFLPNEL</sequence>
<proteinExistence type="predicted"/>
<evidence type="ECO:0000313" key="1">
    <source>
        <dbReference type="EMBL" id="QSE95866.1"/>
    </source>
</evidence>
<keyword evidence="2" id="KW-1185">Reference proteome</keyword>
<dbReference type="KEGG" id="fuv:JR347_09560"/>
<name>A0A974WDL1_9BACT</name>
<reference evidence="1" key="1">
    <citation type="submission" date="2021-02" db="EMBL/GenBank/DDBJ databases">
        <title>Fulvivirga sp. S481 isolated from sea water.</title>
        <authorList>
            <person name="Bae S.S."/>
            <person name="Baek K."/>
        </authorList>
    </citation>
    <scope>NUCLEOTIDE SEQUENCE</scope>
    <source>
        <strain evidence="1">S481</strain>
    </source>
</reference>
<dbReference type="AlphaFoldDB" id="A0A974WDL1"/>
<evidence type="ECO:0000313" key="2">
    <source>
        <dbReference type="Proteomes" id="UP000662783"/>
    </source>
</evidence>
<dbReference type="Proteomes" id="UP000662783">
    <property type="component" value="Chromosome"/>
</dbReference>
<gene>
    <name evidence="1" type="ORF">JR347_09560</name>
</gene>
<organism evidence="1 2">
    <name type="scientific">Fulvivirga lutea</name>
    <dbReference type="NCBI Taxonomy" id="2810512"/>
    <lineage>
        <taxon>Bacteria</taxon>
        <taxon>Pseudomonadati</taxon>
        <taxon>Bacteroidota</taxon>
        <taxon>Cytophagia</taxon>
        <taxon>Cytophagales</taxon>
        <taxon>Fulvivirgaceae</taxon>
        <taxon>Fulvivirga</taxon>
    </lineage>
</organism>
<protein>
    <submittedName>
        <fullName evidence="1">Uncharacterized protein</fullName>
    </submittedName>
</protein>
<dbReference type="EMBL" id="CP070608">
    <property type="protein sequence ID" value="QSE95866.1"/>
    <property type="molecule type" value="Genomic_DNA"/>
</dbReference>
<accession>A0A974WDL1</accession>
<dbReference type="RefSeq" id="WP_205720379.1">
    <property type="nucleotide sequence ID" value="NZ_CP070608.1"/>
</dbReference>